<evidence type="ECO:0000313" key="1">
    <source>
        <dbReference type="EMBL" id="RKQ13799.1"/>
    </source>
</evidence>
<keyword evidence="2" id="KW-1185">Reference proteome</keyword>
<dbReference type="OrthoDB" id="150993at2"/>
<proteinExistence type="predicted"/>
<dbReference type="Pfam" id="PF09844">
    <property type="entry name" value="DUF2071"/>
    <property type="match status" value="1"/>
</dbReference>
<accession>A0A494YUM3</accession>
<evidence type="ECO:0000313" key="2">
    <source>
        <dbReference type="Proteomes" id="UP000281813"/>
    </source>
</evidence>
<dbReference type="PANTHER" id="PTHR39186">
    <property type="entry name" value="DUF2071 FAMILY PROTEIN"/>
    <property type="match status" value="1"/>
</dbReference>
<comment type="caution">
    <text evidence="1">The sequence shown here is derived from an EMBL/GenBank/DDBJ whole genome shotgun (WGS) entry which is preliminary data.</text>
</comment>
<name>A0A494YUM3_9BACI</name>
<dbReference type="InterPro" id="IPR023375">
    <property type="entry name" value="ADC_dom_sf"/>
</dbReference>
<dbReference type="RefSeq" id="WP_121133189.1">
    <property type="nucleotide sequence ID" value="NZ_JBHUFK010000017.1"/>
</dbReference>
<dbReference type="SUPFAM" id="SSF160104">
    <property type="entry name" value="Acetoacetate decarboxylase-like"/>
    <property type="match status" value="1"/>
</dbReference>
<dbReference type="AlphaFoldDB" id="A0A494YUM3"/>
<dbReference type="PANTHER" id="PTHR39186:SF1">
    <property type="entry name" value="DUF2071 DOMAIN-CONTAINING PROTEIN"/>
    <property type="match status" value="1"/>
</dbReference>
<sequence length="247" mass="29497">MEIFKFTDHRPFPIQNRRWIMRQSWRNVSFMHWPVSPNLLRPSIPDVLEIDTFHDHAWVSVVIFQMEHIYLRGMPFFSLTPAFSEINLRTYVTYKGIPGIYFLSIDVDHWASYIIAKKWYRLPYKPANISNEQAGETYHYESIRRTQTHVKAEGQITPIADIYFTEKESLDYWLMERYRLYSGHDSKLYKGDIHHPQWPLQKAETQIYKNAHIAELDIGLNEYAPAVAHFSKEMDTVFWQVRKCGTF</sequence>
<gene>
    <name evidence="1" type="ORF">D8M05_14935</name>
</gene>
<organism evidence="1 2">
    <name type="scientific">Oceanobacillus bengalensis</name>
    <dbReference type="NCBI Taxonomy" id="1435466"/>
    <lineage>
        <taxon>Bacteria</taxon>
        <taxon>Bacillati</taxon>
        <taxon>Bacillota</taxon>
        <taxon>Bacilli</taxon>
        <taxon>Bacillales</taxon>
        <taxon>Bacillaceae</taxon>
        <taxon>Oceanobacillus</taxon>
    </lineage>
</organism>
<protein>
    <submittedName>
        <fullName evidence="1">DUF2071 domain-containing protein</fullName>
    </submittedName>
</protein>
<dbReference type="Gene3D" id="2.40.400.10">
    <property type="entry name" value="Acetoacetate decarboxylase-like"/>
    <property type="match status" value="1"/>
</dbReference>
<dbReference type="EMBL" id="RBZO01000026">
    <property type="protein sequence ID" value="RKQ13799.1"/>
    <property type="molecule type" value="Genomic_DNA"/>
</dbReference>
<dbReference type="Proteomes" id="UP000281813">
    <property type="component" value="Unassembled WGS sequence"/>
</dbReference>
<dbReference type="InterPro" id="IPR018644">
    <property type="entry name" value="DUF2071"/>
</dbReference>
<reference evidence="1 2" key="1">
    <citation type="journal article" date="2015" name="Antonie Van Leeuwenhoek">
        <title>Oceanobacillus bengalensis sp. nov., a bacterium isolated from seawater of the Bay of Bengal.</title>
        <authorList>
            <person name="Yongchang O."/>
            <person name="Xiang W."/>
            <person name="Wang G."/>
        </authorList>
    </citation>
    <scope>NUCLEOTIDE SEQUENCE [LARGE SCALE GENOMIC DNA]</scope>
    <source>
        <strain evidence="1 2">MCCC 1K00260</strain>
    </source>
</reference>